<comment type="caution">
    <text evidence="8">The sequence shown here is derived from an EMBL/GenBank/DDBJ whole genome shotgun (WGS) entry which is preliminary data.</text>
</comment>
<dbReference type="InterPro" id="IPR011990">
    <property type="entry name" value="TPR-like_helical_dom_sf"/>
</dbReference>
<dbReference type="Proteomes" id="UP000324133">
    <property type="component" value="Unassembled WGS sequence"/>
</dbReference>
<evidence type="ECO:0000313" key="8">
    <source>
        <dbReference type="EMBL" id="KAA3436081.1"/>
    </source>
</evidence>
<dbReference type="AlphaFoldDB" id="A0A5B6TAU8"/>
<keyword evidence="3" id="KW-0732">Signal</keyword>
<dbReference type="Pfam" id="PF14322">
    <property type="entry name" value="SusD-like_3"/>
    <property type="match status" value="1"/>
</dbReference>
<dbReference type="InterPro" id="IPR012944">
    <property type="entry name" value="SusD_RagB_dom"/>
</dbReference>
<gene>
    <name evidence="8" type="ORF">FOA19_16895</name>
</gene>
<evidence type="ECO:0000256" key="2">
    <source>
        <dbReference type="ARBA" id="ARBA00006275"/>
    </source>
</evidence>
<dbReference type="Pfam" id="PF07980">
    <property type="entry name" value="SusD_RagB"/>
    <property type="match status" value="1"/>
</dbReference>
<dbReference type="Gene3D" id="1.25.40.390">
    <property type="match status" value="1"/>
</dbReference>
<keyword evidence="4" id="KW-0472">Membrane</keyword>
<dbReference type="EMBL" id="VKKY01000003">
    <property type="protein sequence ID" value="KAA3436081.1"/>
    <property type="molecule type" value="Genomic_DNA"/>
</dbReference>
<evidence type="ECO:0000256" key="5">
    <source>
        <dbReference type="ARBA" id="ARBA00023237"/>
    </source>
</evidence>
<evidence type="ECO:0000259" key="6">
    <source>
        <dbReference type="Pfam" id="PF07980"/>
    </source>
</evidence>
<feature type="domain" description="RagB/SusD" evidence="6">
    <location>
        <begin position="272"/>
        <end position="517"/>
    </location>
</feature>
<proteinExistence type="inferred from homology"/>
<reference evidence="8 9" key="1">
    <citation type="submission" date="2019-07" db="EMBL/GenBank/DDBJ databases">
        <title>Rufibacter sp. nov., isolated from lake sediment.</title>
        <authorList>
            <person name="Qu J.-H."/>
        </authorList>
    </citation>
    <scope>NUCLEOTIDE SEQUENCE [LARGE SCALE GENOMIC DNA]</scope>
    <source>
        <strain evidence="8 9">NBS58-1</strain>
    </source>
</reference>
<evidence type="ECO:0000313" key="9">
    <source>
        <dbReference type="Proteomes" id="UP000324133"/>
    </source>
</evidence>
<comment type="similarity">
    <text evidence="2">Belongs to the SusD family.</text>
</comment>
<comment type="subcellular location">
    <subcellularLocation>
        <location evidence="1">Cell outer membrane</location>
    </subcellularLocation>
</comment>
<evidence type="ECO:0000256" key="4">
    <source>
        <dbReference type="ARBA" id="ARBA00023136"/>
    </source>
</evidence>
<evidence type="ECO:0000256" key="1">
    <source>
        <dbReference type="ARBA" id="ARBA00004442"/>
    </source>
</evidence>
<dbReference type="PROSITE" id="PS51257">
    <property type="entry name" value="PROKAR_LIPOPROTEIN"/>
    <property type="match status" value="1"/>
</dbReference>
<dbReference type="InterPro" id="IPR033985">
    <property type="entry name" value="SusD-like_N"/>
</dbReference>
<evidence type="ECO:0000259" key="7">
    <source>
        <dbReference type="Pfam" id="PF14322"/>
    </source>
</evidence>
<accession>A0A5B6TAU8</accession>
<name>A0A5B6TAU8_9BACT</name>
<evidence type="ECO:0000256" key="3">
    <source>
        <dbReference type="ARBA" id="ARBA00022729"/>
    </source>
</evidence>
<dbReference type="GO" id="GO:0009279">
    <property type="term" value="C:cell outer membrane"/>
    <property type="evidence" value="ECO:0007669"/>
    <property type="project" value="UniProtKB-SubCell"/>
</dbReference>
<sequence>MFKMKKIAYYVVAMLFLSSCDDELDITNPNQETTATYWTTEAQAFAGVTAVYNALTTDGTYQRTFPSFTDSRGDDMYGDSPAVYLELGGQFTLPTNAGETQWIWRDHYMVIFRANQVIQNVGNLGTDVLSEEAKQRIIGQAYFLRGLAYYNLAITYKQVPVITTPPADQNDYYPATATEEVLWNQVFSDLRDAEQRLPINYDAVVGPDRGQKGRATKGAAAGLLGKAYLYRKMYTEAEAQFAKFFTGPLQGVYSLVPNYRDNFTSTNENNAESLFEVQFSATGGSVGNWTGEPTANWRQFNALPVAYGMQGKAWSDFQPTQWIFNEYRQERTVDNQVDPRLPATILYYNQAEGNTTAYGVAWPDNIREQIYIRKYTMEGQGVPFETPETGGNNYRVLRFADILLMYAETLNELNRTAEAYPYIQQVRSRAKLPDLATVKPNLSKEQMRDQIAHERALEFAIEGQRIQDIIRWGWLYDPAKLAMLKEHDDDFNTWTPGNEYLPIPQSELDNNANLLPNSANK</sequence>
<keyword evidence="5" id="KW-0998">Cell outer membrane</keyword>
<keyword evidence="9" id="KW-1185">Reference proteome</keyword>
<organism evidence="8 9">
    <name type="scientific">Rufibacter hautae</name>
    <dbReference type="NCBI Taxonomy" id="2595005"/>
    <lineage>
        <taxon>Bacteria</taxon>
        <taxon>Pseudomonadati</taxon>
        <taxon>Bacteroidota</taxon>
        <taxon>Cytophagia</taxon>
        <taxon>Cytophagales</taxon>
        <taxon>Hymenobacteraceae</taxon>
        <taxon>Rufibacter</taxon>
    </lineage>
</organism>
<dbReference type="OrthoDB" id="9792139at2"/>
<protein>
    <submittedName>
        <fullName evidence="8">RagB/SusD family nutrient uptake outer membrane protein</fullName>
    </submittedName>
</protein>
<feature type="domain" description="SusD-like N-terminal" evidence="7">
    <location>
        <begin position="62"/>
        <end position="229"/>
    </location>
</feature>
<dbReference type="SUPFAM" id="SSF48452">
    <property type="entry name" value="TPR-like"/>
    <property type="match status" value="1"/>
</dbReference>
<dbReference type="CDD" id="cd08977">
    <property type="entry name" value="SusD"/>
    <property type="match status" value="1"/>
</dbReference>